<accession>A0A841PBT6</accession>
<dbReference type="Proteomes" id="UP000556329">
    <property type="component" value="Unassembled WGS sequence"/>
</dbReference>
<sequence>MTAITRRTALQLALLCLAAPAALAQEEPDAPDWRGRLVDAAREQIGVTTLYDPTYMRLTYPGGDVAPERGVCTDVVVRAYRRAFGLDLQRLVHEDMLADFAAYPKIWGLKAPDRNIDHRRVQNLAVFFGRRGVSLPVSQDPVDFQPGDLVTQMLPGNLPHIAIVSSNRSAEVPERALVIHNIGQGAREADTLPV</sequence>
<gene>
    <name evidence="2" type="ORF">HNQ71_003687</name>
</gene>
<dbReference type="InterPro" id="IPR009706">
    <property type="entry name" value="DUF1287"/>
</dbReference>
<dbReference type="Pfam" id="PF06940">
    <property type="entry name" value="DUF1287"/>
    <property type="match status" value="1"/>
</dbReference>
<dbReference type="EMBL" id="JACHEF010000003">
    <property type="protein sequence ID" value="MBB6411013.1"/>
    <property type="molecule type" value="Genomic_DNA"/>
</dbReference>
<name>A0A841PBT6_9HYPH</name>
<evidence type="ECO:0000313" key="2">
    <source>
        <dbReference type="EMBL" id="MBB6411013.1"/>
    </source>
</evidence>
<proteinExistence type="predicted"/>
<feature type="chain" id="PRO_5032711063" description="DUF1287 domain-containing protein" evidence="1">
    <location>
        <begin position="25"/>
        <end position="194"/>
    </location>
</feature>
<reference evidence="2 3" key="1">
    <citation type="submission" date="2020-08" db="EMBL/GenBank/DDBJ databases">
        <title>Genomic Encyclopedia of Type Strains, Phase IV (KMG-IV): sequencing the most valuable type-strain genomes for metagenomic binning, comparative biology and taxonomic classification.</title>
        <authorList>
            <person name="Goeker M."/>
        </authorList>
    </citation>
    <scope>NUCLEOTIDE SEQUENCE [LARGE SCALE GENOMIC DNA]</scope>
    <source>
        <strain evidence="2 3">DSM 100039</strain>
    </source>
</reference>
<protein>
    <recommendedName>
        <fullName evidence="4">DUF1287 domain-containing protein</fullName>
    </recommendedName>
</protein>
<comment type="caution">
    <text evidence="2">The sequence shown here is derived from an EMBL/GenBank/DDBJ whole genome shotgun (WGS) entry which is preliminary data.</text>
</comment>
<keyword evidence="3" id="KW-1185">Reference proteome</keyword>
<keyword evidence="1" id="KW-0732">Signal</keyword>
<evidence type="ECO:0000256" key="1">
    <source>
        <dbReference type="SAM" id="SignalP"/>
    </source>
</evidence>
<dbReference type="RefSeq" id="WP_184873966.1">
    <property type="nucleotide sequence ID" value="NZ_JACHEF010000003.1"/>
</dbReference>
<organism evidence="2 3">
    <name type="scientific">Mesorhizobium sangaii</name>
    <dbReference type="NCBI Taxonomy" id="505389"/>
    <lineage>
        <taxon>Bacteria</taxon>
        <taxon>Pseudomonadati</taxon>
        <taxon>Pseudomonadota</taxon>
        <taxon>Alphaproteobacteria</taxon>
        <taxon>Hyphomicrobiales</taxon>
        <taxon>Phyllobacteriaceae</taxon>
        <taxon>Mesorhizobium</taxon>
    </lineage>
</organism>
<feature type="signal peptide" evidence="1">
    <location>
        <begin position="1"/>
        <end position="24"/>
    </location>
</feature>
<dbReference type="PIRSF" id="PIRSF011444">
    <property type="entry name" value="DUF1287"/>
    <property type="match status" value="1"/>
</dbReference>
<dbReference type="AlphaFoldDB" id="A0A841PBT6"/>
<evidence type="ECO:0000313" key="3">
    <source>
        <dbReference type="Proteomes" id="UP000556329"/>
    </source>
</evidence>
<evidence type="ECO:0008006" key="4">
    <source>
        <dbReference type="Google" id="ProtNLM"/>
    </source>
</evidence>